<organism evidence="1 2">
    <name type="scientific">Mesorhizobium calcicola</name>
    <dbReference type="NCBI Taxonomy" id="1300310"/>
    <lineage>
        <taxon>Bacteria</taxon>
        <taxon>Pseudomonadati</taxon>
        <taxon>Pseudomonadota</taxon>
        <taxon>Alphaproteobacteria</taxon>
        <taxon>Hyphomicrobiales</taxon>
        <taxon>Phyllobacteriaceae</taxon>
        <taxon>Mesorhizobium</taxon>
    </lineage>
</organism>
<reference evidence="2" key="1">
    <citation type="journal article" date="2019" name="Int. J. Syst. Evol. Microbiol.">
        <title>The Global Catalogue of Microorganisms (GCM) 10K type strain sequencing project: providing services to taxonomists for standard genome sequencing and annotation.</title>
        <authorList>
            <consortium name="The Broad Institute Genomics Platform"/>
            <consortium name="The Broad Institute Genome Sequencing Center for Infectious Disease"/>
            <person name="Wu L."/>
            <person name="Ma J."/>
        </authorList>
    </citation>
    <scope>NUCLEOTIDE SEQUENCE [LARGE SCALE GENOMIC DNA]</scope>
    <source>
        <strain evidence="2">CGMCC 1.16226</strain>
    </source>
</reference>
<dbReference type="RefSeq" id="WP_379021717.1">
    <property type="nucleotide sequence ID" value="NZ_JBHUGY010000031.1"/>
</dbReference>
<comment type="caution">
    <text evidence="1">The sequence shown here is derived from an EMBL/GenBank/DDBJ whole genome shotgun (WGS) entry which is preliminary data.</text>
</comment>
<gene>
    <name evidence="1" type="ORF">ACFSQT_21100</name>
</gene>
<protein>
    <submittedName>
        <fullName evidence="1">Uncharacterized protein</fullName>
    </submittedName>
</protein>
<evidence type="ECO:0000313" key="2">
    <source>
        <dbReference type="Proteomes" id="UP001597349"/>
    </source>
</evidence>
<dbReference type="EMBL" id="JBHUGY010000031">
    <property type="protein sequence ID" value="MFD2055466.1"/>
    <property type="molecule type" value="Genomic_DNA"/>
</dbReference>
<dbReference type="Proteomes" id="UP001597349">
    <property type="component" value="Unassembled WGS sequence"/>
</dbReference>
<name>A0ABW4WFQ7_9HYPH</name>
<proteinExistence type="predicted"/>
<accession>A0ABW4WFQ7</accession>
<sequence>MPVTPVPPQDVPDASSAGIATCGFVTGSTNSGVGMLIIGLTPKLLSSEDPNGIPTAAPRLADDVPVVVDGMAVVPKDDVLDAVELQVPNAVEPVGFTNDVPLVDVVAFMPPPSKVERAEVVPATSELDVKTLVHPELLMELFPRPTVLPVKPPGSSSTAPRGIAAGLRGEPIAERGDVIPVAGAVVLTCAKAGPPIKRATARVIGKIVIATSFSFRIGTTVVSRV</sequence>
<evidence type="ECO:0000313" key="1">
    <source>
        <dbReference type="EMBL" id="MFD2055466.1"/>
    </source>
</evidence>
<keyword evidence="2" id="KW-1185">Reference proteome</keyword>